<gene>
    <name evidence="2" type="ORF">SAMN05216574_11450</name>
</gene>
<dbReference type="EMBL" id="FOND01000014">
    <property type="protein sequence ID" value="SFF46060.1"/>
    <property type="molecule type" value="Genomic_DNA"/>
</dbReference>
<keyword evidence="2" id="KW-0255">Endonuclease</keyword>
<dbReference type="STRING" id="1798228.SAMN05216574_11450"/>
<dbReference type="GO" id="GO:0004519">
    <property type="term" value="F:endonuclease activity"/>
    <property type="evidence" value="ECO:0007669"/>
    <property type="project" value="UniProtKB-KW"/>
</dbReference>
<dbReference type="Gene3D" id="3.40.1800.10">
    <property type="entry name" value="His-Me finger endonucleases"/>
    <property type="match status" value="1"/>
</dbReference>
<feature type="region of interest" description="Disordered" evidence="1">
    <location>
        <begin position="81"/>
        <end position="122"/>
    </location>
</feature>
<dbReference type="InterPro" id="IPR038563">
    <property type="entry name" value="Endonuclease_7_sf"/>
</dbReference>
<keyword evidence="2" id="KW-0378">Hydrolase</keyword>
<keyword evidence="2" id="KW-0540">Nuclease</keyword>
<keyword evidence="3" id="KW-1185">Reference proteome</keyword>
<accession>A0A1I2IWD7</accession>
<reference evidence="3" key="1">
    <citation type="submission" date="2016-10" db="EMBL/GenBank/DDBJ databases">
        <authorList>
            <person name="Varghese N."/>
            <person name="Submissions S."/>
        </authorList>
    </citation>
    <scope>NUCLEOTIDE SEQUENCE [LARGE SCALE GENOMIC DNA]</scope>
    <source>
        <strain evidence="3">DSM 46838</strain>
    </source>
</reference>
<evidence type="ECO:0000313" key="2">
    <source>
        <dbReference type="EMBL" id="SFF46060.1"/>
    </source>
</evidence>
<protein>
    <submittedName>
        <fullName evidence="2">Recombination endonuclease VII</fullName>
    </submittedName>
</protein>
<dbReference type="InterPro" id="IPR004211">
    <property type="entry name" value="Endonuclease_7"/>
</dbReference>
<evidence type="ECO:0000256" key="1">
    <source>
        <dbReference type="SAM" id="MobiDB-lite"/>
    </source>
</evidence>
<sequence length="122" mass="12808">MLRDQDGLCAICRVAPAVHVDHDHETGAVRALLCFNCNGGLGQFRDDPDVLRAAADYVAFHTLSQRVVALAAAAGLGPVRTVRLGEPPVGSHRRPGARGTSTRGIGRSSGARRREQAGEADG</sequence>
<dbReference type="Pfam" id="PF02945">
    <property type="entry name" value="Endonuclease_7"/>
    <property type="match status" value="1"/>
</dbReference>
<dbReference type="InterPro" id="IPR044925">
    <property type="entry name" value="His-Me_finger_sf"/>
</dbReference>
<name>A0A1I2IWD7_9ACTN</name>
<dbReference type="Proteomes" id="UP000198589">
    <property type="component" value="Unassembled WGS sequence"/>
</dbReference>
<feature type="compositionally biased region" description="Basic and acidic residues" evidence="1">
    <location>
        <begin position="112"/>
        <end position="122"/>
    </location>
</feature>
<proteinExistence type="predicted"/>
<dbReference type="SUPFAM" id="SSF54060">
    <property type="entry name" value="His-Me finger endonucleases"/>
    <property type="match status" value="1"/>
</dbReference>
<dbReference type="AlphaFoldDB" id="A0A1I2IWD7"/>
<feature type="compositionally biased region" description="Low complexity" evidence="1">
    <location>
        <begin position="97"/>
        <end position="109"/>
    </location>
</feature>
<evidence type="ECO:0000313" key="3">
    <source>
        <dbReference type="Proteomes" id="UP000198589"/>
    </source>
</evidence>
<organism evidence="2 3">
    <name type="scientific">Blastococcus tunisiensis</name>
    <dbReference type="NCBI Taxonomy" id="1798228"/>
    <lineage>
        <taxon>Bacteria</taxon>
        <taxon>Bacillati</taxon>
        <taxon>Actinomycetota</taxon>
        <taxon>Actinomycetes</taxon>
        <taxon>Geodermatophilales</taxon>
        <taxon>Geodermatophilaceae</taxon>
        <taxon>Blastococcus</taxon>
    </lineage>
</organism>